<name>A0A518CJS3_9PLAN</name>
<evidence type="ECO:0000313" key="2">
    <source>
        <dbReference type="Proteomes" id="UP000317178"/>
    </source>
</evidence>
<evidence type="ECO:0000313" key="1">
    <source>
        <dbReference type="EMBL" id="QDU79472.1"/>
    </source>
</evidence>
<reference evidence="1 2" key="1">
    <citation type="submission" date="2019-02" db="EMBL/GenBank/DDBJ databases">
        <title>Deep-cultivation of Planctomycetes and their phenomic and genomic characterization uncovers novel biology.</title>
        <authorList>
            <person name="Wiegand S."/>
            <person name="Jogler M."/>
            <person name="Boedeker C."/>
            <person name="Pinto D."/>
            <person name="Vollmers J."/>
            <person name="Rivas-Marin E."/>
            <person name="Kohn T."/>
            <person name="Peeters S.H."/>
            <person name="Heuer A."/>
            <person name="Rast P."/>
            <person name="Oberbeckmann S."/>
            <person name="Bunk B."/>
            <person name="Jeske O."/>
            <person name="Meyerdierks A."/>
            <person name="Storesund J.E."/>
            <person name="Kallscheuer N."/>
            <person name="Luecker S."/>
            <person name="Lage O.M."/>
            <person name="Pohl T."/>
            <person name="Merkel B.J."/>
            <person name="Hornburger P."/>
            <person name="Mueller R.-W."/>
            <person name="Bruemmer F."/>
            <person name="Labrenz M."/>
            <person name="Spormann A.M."/>
            <person name="Op den Camp H."/>
            <person name="Overmann J."/>
            <person name="Amann R."/>
            <person name="Jetten M.S.M."/>
            <person name="Mascher T."/>
            <person name="Medema M.H."/>
            <person name="Devos D.P."/>
            <person name="Kaster A.-K."/>
            <person name="Ovreas L."/>
            <person name="Rohde M."/>
            <person name="Galperin M.Y."/>
            <person name="Jogler C."/>
        </authorList>
    </citation>
    <scope>NUCLEOTIDE SEQUENCE [LARGE SCALE GENOMIC DNA]</scope>
    <source>
        <strain evidence="1 2">Pla110</strain>
    </source>
</reference>
<organism evidence="1 2">
    <name type="scientific">Polystyrenella longa</name>
    <dbReference type="NCBI Taxonomy" id="2528007"/>
    <lineage>
        <taxon>Bacteria</taxon>
        <taxon>Pseudomonadati</taxon>
        <taxon>Planctomycetota</taxon>
        <taxon>Planctomycetia</taxon>
        <taxon>Planctomycetales</taxon>
        <taxon>Planctomycetaceae</taxon>
        <taxon>Polystyrenella</taxon>
    </lineage>
</organism>
<keyword evidence="2" id="KW-1185">Reference proteome</keyword>
<dbReference type="EMBL" id="CP036281">
    <property type="protein sequence ID" value="QDU79472.1"/>
    <property type="molecule type" value="Genomic_DNA"/>
</dbReference>
<sequence>MCLQNNWFDTGVCPVNINPEVSLIQVRYPESSNFKSYTKFIAAGLFQACSVVLQTRI</sequence>
<protein>
    <submittedName>
        <fullName evidence="1">Uncharacterized protein</fullName>
    </submittedName>
</protein>
<dbReference type="AlphaFoldDB" id="A0A518CJS3"/>
<dbReference type="KEGG" id="plon:Pla110_11820"/>
<gene>
    <name evidence="1" type="ORF">Pla110_11820</name>
</gene>
<proteinExistence type="predicted"/>
<dbReference type="Proteomes" id="UP000317178">
    <property type="component" value="Chromosome"/>
</dbReference>
<accession>A0A518CJS3</accession>